<proteinExistence type="predicted"/>
<dbReference type="AlphaFoldDB" id="A0A2W7TC90"/>
<evidence type="ECO:0000313" key="3">
    <source>
        <dbReference type="Proteomes" id="UP000249720"/>
    </source>
</evidence>
<feature type="signal peptide" evidence="1">
    <location>
        <begin position="1"/>
        <end position="38"/>
    </location>
</feature>
<comment type="caution">
    <text evidence="2">The sequence shown here is derived from an EMBL/GenBank/DDBJ whole genome shotgun (WGS) entry which is preliminary data.</text>
</comment>
<keyword evidence="3" id="KW-1185">Reference proteome</keyword>
<dbReference type="Proteomes" id="UP000249720">
    <property type="component" value="Unassembled WGS sequence"/>
</dbReference>
<name>A0A2W7TC90_9BACT</name>
<evidence type="ECO:0000256" key="1">
    <source>
        <dbReference type="SAM" id="SignalP"/>
    </source>
</evidence>
<organism evidence="2 3">
    <name type="scientific">Hydrotalea sandarakina</name>
    <dbReference type="NCBI Taxonomy" id="1004304"/>
    <lineage>
        <taxon>Bacteria</taxon>
        <taxon>Pseudomonadati</taxon>
        <taxon>Bacteroidota</taxon>
        <taxon>Chitinophagia</taxon>
        <taxon>Chitinophagales</taxon>
        <taxon>Chitinophagaceae</taxon>
        <taxon>Hydrotalea</taxon>
    </lineage>
</organism>
<gene>
    <name evidence="2" type="ORF">LX80_02346</name>
</gene>
<keyword evidence="1" id="KW-0732">Signal</keyword>
<sequence length="111" mass="12911">MQPTQNRGKFTNNAGNMVTKVFGLLLNLLLITAVHAHAQSSETKYNAAFADTLHTMPYHLKPNFYTQHLPFFCREEWKWEQKTKIPLRFRLGSYQYVNKLEGKLPNIVNAE</sequence>
<evidence type="ECO:0000313" key="2">
    <source>
        <dbReference type="EMBL" id="PZX60862.1"/>
    </source>
</evidence>
<accession>A0A2W7TC90</accession>
<dbReference type="OrthoDB" id="1493451at2"/>
<protein>
    <submittedName>
        <fullName evidence="2">Uncharacterized protein</fullName>
    </submittedName>
</protein>
<dbReference type="RefSeq" id="WP_111296680.1">
    <property type="nucleotide sequence ID" value="NZ_QKZV01000008.1"/>
</dbReference>
<feature type="chain" id="PRO_5016181054" evidence="1">
    <location>
        <begin position="39"/>
        <end position="111"/>
    </location>
</feature>
<reference evidence="2 3" key="1">
    <citation type="submission" date="2018-06" db="EMBL/GenBank/DDBJ databases">
        <title>Genomic Encyclopedia of Archaeal and Bacterial Type Strains, Phase II (KMG-II): from individual species to whole genera.</title>
        <authorList>
            <person name="Goeker M."/>
        </authorList>
    </citation>
    <scope>NUCLEOTIDE SEQUENCE [LARGE SCALE GENOMIC DNA]</scope>
    <source>
        <strain evidence="2 3">DSM 23241</strain>
    </source>
</reference>
<dbReference type="EMBL" id="QKZV01000008">
    <property type="protein sequence ID" value="PZX60862.1"/>
    <property type="molecule type" value="Genomic_DNA"/>
</dbReference>